<dbReference type="GO" id="GO:0005524">
    <property type="term" value="F:ATP binding"/>
    <property type="evidence" value="ECO:0007669"/>
    <property type="project" value="UniProtKB-KW"/>
</dbReference>
<organism evidence="10 11">
    <name type="scientific">Ananas comosus</name>
    <name type="common">Pineapple</name>
    <name type="synonym">Ananas ananas</name>
    <dbReference type="NCBI Taxonomy" id="4615"/>
    <lineage>
        <taxon>Eukaryota</taxon>
        <taxon>Viridiplantae</taxon>
        <taxon>Streptophyta</taxon>
        <taxon>Embryophyta</taxon>
        <taxon>Tracheophyta</taxon>
        <taxon>Spermatophyta</taxon>
        <taxon>Magnoliopsida</taxon>
        <taxon>Liliopsida</taxon>
        <taxon>Poales</taxon>
        <taxon>Bromeliaceae</taxon>
        <taxon>Bromelioideae</taxon>
        <taxon>Ananas</taxon>
    </lineage>
</organism>
<dbReference type="HAMAP" id="MF_00409">
    <property type="entry name" value="LpxK"/>
    <property type="match status" value="1"/>
</dbReference>
<evidence type="ECO:0000256" key="9">
    <source>
        <dbReference type="ARBA" id="ARBA00023098"/>
    </source>
</evidence>
<dbReference type="NCBIfam" id="TIGR00682">
    <property type="entry name" value="lpxK"/>
    <property type="match status" value="1"/>
</dbReference>
<dbReference type="Pfam" id="PF02606">
    <property type="entry name" value="LpxK"/>
    <property type="match status" value="2"/>
</dbReference>
<evidence type="ECO:0000256" key="3">
    <source>
        <dbReference type="ARBA" id="ARBA00022516"/>
    </source>
</evidence>
<evidence type="ECO:0000256" key="8">
    <source>
        <dbReference type="ARBA" id="ARBA00022840"/>
    </source>
</evidence>
<evidence type="ECO:0000256" key="5">
    <source>
        <dbReference type="ARBA" id="ARBA00022679"/>
    </source>
</evidence>
<dbReference type="EC" id="2.7.1.130" evidence="2"/>
<sequence>MEFLKRAILRIASTPDARLSELPRLHRRLLLPILSSASALYRLSLLLRRCRRLLLSPHRVSRLPVPVISVGNVTWGGNGKTPMVELIARFFDECGVAPLVLTRGYAGGDEAKMLKRHLQDTSAIIGIGANRAATAASLLNKHGYTDACRVLCMEDHTLPHKFGPHSDNGKVGVVILDDGMQHWSLLRNVEIVMVNSMMPWGNSHLIPRGPLREPLSALGRADILVIHHADLVSDMQLKIIESTVLYICATLPMFFSRLVPSHLFGVKNPHSRFPLTMLNNSAVLCVSGIGFPYAFFHAVRELGPLHVGRLDFLDHHPFKASDIQLIREKAAKLAADYNKETVVVVTEKDYDRNPHILGEIDDINVLVLCSSLQIMPLEGKSEDDFRMKLKELLIRTKSAP</sequence>
<keyword evidence="10" id="KW-1185">Reference proteome</keyword>
<dbReference type="OrthoDB" id="10266567at2759"/>
<keyword evidence="3" id="KW-0444">Lipid biosynthesis</keyword>
<evidence type="ECO:0000313" key="11">
    <source>
        <dbReference type="RefSeq" id="XP_020093191.1"/>
    </source>
</evidence>
<dbReference type="PANTHER" id="PTHR42724:SF1">
    <property type="entry name" value="TETRAACYLDISACCHARIDE 4'-KINASE, MITOCHONDRIAL-RELATED"/>
    <property type="match status" value="1"/>
</dbReference>
<dbReference type="UniPathway" id="UPA00359">
    <property type="reaction ID" value="UER00482"/>
</dbReference>
<evidence type="ECO:0000256" key="4">
    <source>
        <dbReference type="ARBA" id="ARBA00022556"/>
    </source>
</evidence>
<protein>
    <recommendedName>
        <fullName evidence="2">tetraacyldisaccharide 4'-kinase</fullName>
        <ecNumber evidence="2">2.7.1.130</ecNumber>
    </recommendedName>
</protein>
<evidence type="ECO:0000256" key="1">
    <source>
        <dbReference type="ARBA" id="ARBA00004870"/>
    </source>
</evidence>
<dbReference type="PANTHER" id="PTHR42724">
    <property type="entry name" value="TETRAACYLDISACCHARIDE 4'-KINASE"/>
    <property type="match status" value="1"/>
</dbReference>
<dbReference type="Proteomes" id="UP000515123">
    <property type="component" value="Linkage group 7"/>
</dbReference>
<evidence type="ECO:0000313" key="10">
    <source>
        <dbReference type="Proteomes" id="UP000515123"/>
    </source>
</evidence>
<keyword evidence="6" id="KW-0547">Nucleotide-binding</keyword>
<dbReference type="InterPro" id="IPR003758">
    <property type="entry name" value="LpxK"/>
</dbReference>
<accession>A0A6P5FAF2</accession>
<keyword evidence="9" id="KW-0443">Lipid metabolism</keyword>
<dbReference type="GO" id="GO:0009245">
    <property type="term" value="P:lipid A biosynthetic process"/>
    <property type="evidence" value="ECO:0007669"/>
    <property type="project" value="UniProtKB-KW"/>
</dbReference>
<keyword evidence="8" id="KW-0067">ATP-binding</keyword>
<evidence type="ECO:0000256" key="7">
    <source>
        <dbReference type="ARBA" id="ARBA00022777"/>
    </source>
</evidence>
<dbReference type="GeneID" id="109713493"/>
<evidence type="ECO:0000256" key="2">
    <source>
        <dbReference type="ARBA" id="ARBA00012071"/>
    </source>
</evidence>
<dbReference type="GO" id="GO:0016020">
    <property type="term" value="C:membrane"/>
    <property type="evidence" value="ECO:0007669"/>
    <property type="project" value="GOC"/>
</dbReference>
<dbReference type="GO" id="GO:0009029">
    <property type="term" value="F:lipid-A 4'-kinase activity"/>
    <property type="evidence" value="ECO:0007669"/>
    <property type="project" value="UniProtKB-EC"/>
</dbReference>
<dbReference type="AlphaFoldDB" id="A0A6P5FAF2"/>
<keyword evidence="4" id="KW-0441">Lipid A biosynthesis</keyword>
<proteinExistence type="inferred from homology"/>
<evidence type="ECO:0000256" key="6">
    <source>
        <dbReference type="ARBA" id="ARBA00022741"/>
    </source>
</evidence>
<name>A0A6P5FAF2_ANACO</name>
<gene>
    <name evidence="11" type="primary">LOC109713493</name>
</gene>
<keyword evidence="7" id="KW-0418">Kinase</keyword>
<dbReference type="RefSeq" id="XP_020093191.1">
    <property type="nucleotide sequence ID" value="XM_020237602.1"/>
</dbReference>
<reference evidence="10" key="1">
    <citation type="journal article" date="2015" name="Nat. Genet.">
        <title>The pineapple genome and the evolution of CAM photosynthesis.</title>
        <authorList>
            <person name="Ming R."/>
            <person name="VanBuren R."/>
            <person name="Wai C.M."/>
            <person name="Tang H."/>
            <person name="Schatz M.C."/>
            <person name="Bowers J.E."/>
            <person name="Lyons E."/>
            <person name="Wang M.L."/>
            <person name="Chen J."/>
            <person name="Biggers E."/>
            <person name="Zhang J."/>
            <person name="Huang L."/>
            <person name="Zhang L."/>
            <person name="Miao W."/>
            <person name="Zhang J."/>
            <person name="Ye Z."/>
            <person name="Miao C."/>
            <person name="Lin Z."/>
            <person name="Wang H."/>
            <person name="Zhou H."/>
            <person name="Yim W.C."/>
            <person name="Priest H.D."/>
            <person name="Zheng C."/>
            <person name="Woodhouse M."/>
            <person name="Edger P.P."/>
            <person name="Guyot R."/>
            <person name="Guo H.B."/>
            <person name="Guo H."/>
            <person name="Zheng G."/>
            <person name="Singh R."/>
            <person name="Sharma A."/>
            <person name="Min X."/>
            <person name="Zheng Y."/>
            <person name="Lee H."/>
            <person name="Gurtowski J."/>
            <person name="Sedlazeck F.J."/>
            <person name="Harkess A."/>
            <person name="McKain M.R."/>
            <person name="Liao Z."/>
            <person name="Fang J."/>
            <person name="Liu J."/>
            <person name="Zhang X."/>
            <person name="Zhang Q."/>
            <person name="Hu W."/>
            <person name="Qin Y."/>
            <person name="Wang K."/>
            <person name="Chen L.Y."/>
            <person name="Shirley N."/>
            <person name="Lin Y.R."/>
            <person name="Liu L.Y."/>
            <person name="Hernandez A.G."/>
            <person name="Wright C.L."/>
            <person name="Bulone V."/>
            <person name="Tuskan G.A."/>
            <person name="Heath K."/>
            <person name="Zee F."/>
            <person name="Moore P.H."/>
            <person name="Sunkar R."/>
            <person name="Leebens-Mack J.H."/>
            <person name="Mockler T."/>
            <person name="Bennetzen J.L."/>
            <person name="Freeling M."/>
            <person name="Sankoff D."/>
            <person name="Paterson A.H."/>
            <person name="Zhu X."/>
            <person name="Yang X."/>
            <person name="Smith J.A."/>
            <person name="Cushman J.C."/>
            <person name="Paull R.E."/>
            <person name="Yu Q."/>
        </authorList>
    </citation>
    <scope>NUCLEOTIDE SEQUENCE [LARGE SCALE GENOMIC DNA]</scope>
    <source>
        <strain evidence="10">cv. F153</strain>
    </source>
</reference>
<reference evidence="11" key="2">
    <citation type="submission" date="2025-08" db="UniProtKB">
        <authorList>
            <consortium name="RefSeq"/>
        </authorList>
    </citation>
    <scope>IDENTIFICATION</scope>
    <source>
        <tissue evidence="11">Leaf</tissue>
    </source>
</reference>
<comment type="pathway">
    <text evidence="1">Glycolipid biosynthesis; lipid IV(A) biosynthesis; lipid IV(A) from (3R)-3-hydroxytetradecanoyl-[acyl-carrier-protein] and UDP-N-acetyl-alpha-D-glucosamine: step 6/6.</text>
</comment>
<keyword evidence="5" id="KW-0808">Transferase</keyword>